<feature type="region of interest" description="Interaction with DNA" evidence="8">
    <location>
        <begin position="163"/>
        <end position="168"/>
    </location>
</feature>
<dbReference type="Gene3D" id="3.40.50.140">
    <property type="match status" value="1"/>
</dbReference>
<feature type="site" description="Interaction with DNA" evidence="8">
    <location>
        <position position="33"/>
    </location>
</feature>
<dbReference type="InterPro" id="IPR003601">
    <property type="entry name" value="Topo_IA_2"/>
</dbReference>
<evidence type="ECO:0000256" key="8">
    <source>
        <dbReference type="HAMAP-Rule" id="MF_00952"/>
    </source>
</evidence>
<dbReference type="Gene3D" id="2.70.20.10">
    <property type="entry name" value="Topoisomerase I, domain 3"/>
    <property type="match status" value="1"/>
</dbReference>
<dbReference type="RefSeq" id="WP_044225531.1">
    <property type="nucleotide sequence ID" value="NZ_JRYR02000001.1"/>
</dbReference>
<dbReference type="InterPro" id="IPR005733">
    <property type="entry name" value="TopoI_bac-type"/>
</dbReference>
<dbReference type="Pfam" id="PF01751">
    <property type="entry name" value="Toprim"/>
    <property type="match status" value="1"/>
</dbReference>
<dbReference type="InterPro" id="IPR028612">
    <property type="entry name" value="Topoisom_1_IA"/>
</dbReference>
<evidence type="ECO:0000313" key="12">
    <source>
        <dbReference type="EMBL" id="OHX68429.1"/>
    </source>
</evidence>
<dbReference type="PROSITE" id="PS50880">
    <property type="entry name" value="TOPRIM"/>
    <property type="match status" value="1"/>
</dbReference>
<dbReference type="Proteomes" id="UP000179797">
    <property type="component" value="Unassembled WGS sequence"/>
</dbReference>
<evidence type="ECO:0000256" key="1">
    <source>
        <dbReference type="ARBA" id="ARBA00000213"/>
    </source>
</evidence>
<dbReference type="InterPro" id="IPR000380">
    <property type="entry name" value="Topo_IA"/>
</dbReference>
<dbReference type="PRINTS" id="PR00417">
    <property type="entry name" value="PRTPISMRASEI"/>
</dbReference>
<dbReference type="InterPro" id="IPR023406">
    <property type="entry name" value="Topo_IA_AS"/>
</dbReference>
<comment type="caution">
    <text evidence="12">The sequence shown here is derived from an EMBL/GenBank/DDBJ whole genome shotgun (WGS) entry which is preliminary data.</text>
</comment>
<comment type="similarity">
    <text evidence="2 8">Belongs to the type IA topoisomerase family.</text>
</comment>
<feature type="active site" description="O-(5'-phospho-DNA)-tyrosine intermediate" evidence="8">
    <location>
        <position position="284"/>
    </location>
</feature>
<dbReference type="PANTHER" id="PTHR42785:SF1">
    <property type="entry name" value="DNA TOPOISOMERASE"/>
    <property type="match status" value="1"/>
</dbReference>
<protein>
    <recommendedName>
        <fullName evidence="8">DNA topoisomerase 1</fullName>
        <ecNumber evidence="8">5.6.2.1</ecNumber>
    </recommendedName>
    <alternativeName>
        <fullName evidence="8">DNA topoisomerase I</fullName>
    </alternativeName>
</protein>
<feature type="region of interest" description="Disordered" evidence="9">
    <location>
        <begin position="766"/>
        <end position="813"/>
    </location>
</feature>
<comment type="subunit">
    <text evidence="8">Monomer.</text>
</comment>
<dbReference type="EMBL" id="JRYR02000001">
    <property type="protein sequence ID" value="OHX68429.1"/>
    <property type="molecule type" value="Genomic_DNA"/>
</dbReference>
<dbReference type="GO" id="GO:0006265">
    <property type="term" value="P:DNA topological change"/>
    <property type="evidence" value="ECO:0007669"/>
    <property type="project" value="UniProtKB-UniRule"/>
</dbReference>
<dbReference type="Pfam" id="PF01131">
    <property type="entry name" value="Topoisom_bac"/>
    <property type="match status" value="2"/>
</dbReference>
<dbReference type="InterPro" id="IPR025589">
    <property type="entry name" value="Toprim_C_rpt"/>
</dbReference>
<dbReference type="InterPro" id="IPR013826">
    <property type="entry name" value="Topo_IA_cen_sub3"/>
</dbReference>
<feature type="domain" description="Topo IA-type catalytic" evidence="11">
    <location>
        <begin position="129"/>
        <end position="578"/>
    </location>
</feature>
<name>A0A1S1Z562_FLAPC</name>
<gene>
    <name evidence="8" type="primary">topA</name>
    <name evidence="12" type="ORF">NH26_03445</name>
</gene>
<evidence type="ECO:0000259" key="10">
    <source>
        <dbReference type="PROSITE" id="PS50880"/>
    </source>
</evidence>
<feature type="compositionally biased region" description="Basic residues" evidence="9">
    <location>
        <begin position="784"/>
        <end position="813"/>
    </location>
</feature>
<dbReference type="Gene3D" id="1.10.460.10">
    <property type="entry name" value="Topoisomerase I, domain 2"/>
    <property type="match status" value="1"/>
</dbReference>
<keyword evidence="13" id="KW-1185">Reference proteome</keyword>
<dbReference type="InterPro" id="IPR034149">
    <property type="entry name" value="TOPRIM_TopoI"/>
</dbReference>
<dbReference type="SMART" id="SM00437">
    <property type="entry name" value="TOP1Ac"/>
    <property type="match status" value="1"/>
</dbReference>
<dbReference type="PROSITE" id="PS52039">
    <property type="entry name" value="TOPO_IA_2"/>
    <property type="match status" value="1"/>
</dbReference>
<feature type="site" description="Interaction with DNA" evidence="8">
    <location>
        <position position="143"/>
    </location>
</feature>
<dbReference type="GO" id="GO:0046872">
    <property type="term" value="F:metal ion binding"/>
    <property type="evidence" value="ECO:0007669"/>
    <property type="project" value="UniProtKB-KW"/>
</dbReference>
<dbReference type="SMART" id="SM00436">
    <property type="entry name" value="TOP1Bc"/>
    <property type="match status" value="1"/>
</dbReference>
<accession>A0A1S1Z562</accession>
<dbReference type="AlphaFoldDB" id="A0A1S1Z562"/>
<evidence type="ECO:0000256" key="2">
    <source>
        <dbReference type="ARBA" id="ARBA00009446"/>
    </source>
</evidence>
<evidence type="ECO:0000256" key="4">
    <source>
        <dbReference type="ARBA" id="ARBA00022842"/>
    </source>
</evidence>
<dbReference type="InterPro" id="IPR006171">
    <property type="entry name" value="TOPRIM_dom"/>
</dbReference>
<feature type="site" description="Interaction with DNA" evidence="8">
    <location>
        <position position="478"/>
    </location>
</feature>
<dbReference type="CDD" id="cd03363">
    <property type="entry name" value="TOPRIM_TopoIA_TopoI"/>
    <property type="match status" value="1"/>
</dbReference>
<dbReference type="Pfam" id="PF13368">
    <property type="entry name" value="Toprim_C_rpt"/>
    <property type="match status" value="3"/>
</dbReference>
<keyword evidence="3" id="KW-0479">Metal-binding</keyword>
<dbReference type="SUPFAM" id="SSF56712">
    <property type="entry name" value="Prokaryotic type I DNA topoisomerase"/>
    <property type="match status" value="1"/>
</dbReference>
<dbReference type="PANTHER" id="PTHR42785">
    <property type="entry name" value="DNA TOPOISOMERASE, TYPE IA, CORE"/>
    <property type="match status" value="1"/>
</dbReference>
<feature type="domain" description="Toprim" evidence="10">
    <location>
        <begin position="3"/>
        <end position="113"/>
    </location>
</feature>
<comment type="function">
    <text evidence="8">Releases the supercoiling and torsional tension of DNA, which is introduced during the DNA replication and transcription, by transiently cleaving and rejoining one strand of the DNA duplex. Introduces a single-strand break via transesterification at a target site in duplex DNA. The scissile phosphodiester is attacked by the catalytic tyrosine of the enzyme, resulting in the formation of a DNA-(5'-phosphotyrosyl)-enzyme intermediate and the expulsion of a 3'-OH DNA strand. The free DNA strand then undergoes passage around the unbroken strand, thus removing DNA supercoils. Finally, in the religation step, the DNA 3'-OH attacks the covalent intermediate to expel the active-site tyrosine and restore the DNA phosphodiester backbone.</text>
</comment>
<keyword evidence="7 8" id="KW-0413">Isomerase</keyword>
<reference evidence="12 13" key="1">
    <citation type="journal article" date="2012" name="Int. J. Syst. Evol. Microbiol.">
        <title>Flammeovirga pacifica sp. nov., isolated from deep-sea sediment.</title>
        <authorList>
            <person name="Xu H."/>
            <person name="Fu Y."/>
            <person name="Yang N."/>
            <person name="Ding Z."/>
            <person name="Lai Q."/>
            <person name="Zeng R."/>
        </authorList>
    </citation>
    <scope>NUCLEOTIDE SEQUENCE [LARGE SCALE GENOMIC DNA]</scope>
    <source>
        <strain evidence="13">DSM 24597 / LMG 26175 / WPAGA1</strain>
    </source>
</reference>
<dbReference type="HAMAP" id="MF_00952">
    <property type="entry name" value="Topoisom_1_prok"/>
    <property type="match status" value="1"/>
</dbReference>
<evidence type="ECO:0000256" key="5">
    <source>
        <dbReference type="ARBA" id="ARBA00023029"/>
    </source>
</evidence>
<feature type="site" description="Interaction with DNA" evidence="8">
    <location>
        <position position="139"/>
    </location>
</feature>
<dbReference type="NCBIfam" id="TIGR01051">
    <property type="entry name" value="topA_bact"/>
    <property type="match status" value="1"/>
</dbReference>
<comment type="caution">
    <text evidence="8">Lacks conserved residue(s) required for the propagation of feature annotation.</text>
</comment>
<dbReference type="EC" id="5.6.2.1" evidence="8"/>
<evidence type="ECO:0000256" key="3">
    <source>
        <dbReference type="ARBA" id="ARBA00022723"/>
    </source>
</evidence>
<dbReference type="InterPro" id="IPR013825">
    <property type="entry name" value="Topo_IA_cen_sub2"/>
</dbReference>
<dbReference type="CDD" id="cd00186">
    <property type="entry name" value="TOP1Ac"/>
    <property type="match status" value="1"/>
</dbReference>
<dbReference type="PROSITE" id="PS00396">
    <property type="entry name" value="TOPO_IA_1"/>
    <property type="match status" value="1"/>
</dbReference>
<dbReference type="InterPro" id="IPR023405">
    <property type="entry name" value="Topo_IA_core_domain"/>
</dbReference>
<evidence type="ECO:0000256" key="6">
    <source>
        <dbReference type="ARBA" id="ARBA00023125"/>
    </source>
</evidence>
<evidence type="ECO:0000313" key="13">
    <source>
        <dbReference type="Proteomes" id="UP000179797"/>
    </source>
</evidence>
<organism evidence="12 13">
    <name type="scientific">Flammeovirga pacifica</name>
    <dbReference type="NCBI Taxonomy" id="915059"/>
    <lineage>
        <taxon>Bacteria</taxon>
        <taxon>Pseudomonadati</taxon>
        <taxon>Bacteroidota</taxon>
        <taxon>Cytophagia</taxon>
        <taxon>Cytophagales</taxon>
        <taxon>Flammeovirgaceae</taxon>
        <taxon>Flammeovirga</taxon>
    </lineage>
</organism>
<keyword evidence="6 8" id="KW-0238">DNA-binding</keyword>
<comment type="catalytic activity">
    <reaction evidence="1 8">
        <text>ATP-independent breakage of single-stranded DNA, followed by passage and rejoining.</text>
        <dbReference type="EC" id="5.6.2.1"/>
    </reaction>
</comment>
<dbReference type="STRING" id="915059.NH26_03445"/>
<evidence type="ECO:0000256" key="7">
    <source>
        <dbReference type="ARBA" id="ARBA00023235"/>
    </source>
</evidence>
<dbReference type="Gene3D" id="1.10.290.10">
    <property type="entry name" value="Topoisomerase I, domain 4"/>
    <property type="match status" value="1"/>
</dbReference>
<dbReference type="GO" id="GO:0003677">
    <property type="term" value="F:DNA binding"/>
    <property type="evidence" value="ECO:0007669"/>
    <property type="project" value="UniProtKB-KW"/>
</dbReference>
<keyword evidence="4" id="KW-0460">Magnesium</keyword>
<dbReference type="GO" id="GO:0003917">
    <property type="term" value="F:DNA topoisomerase type I (single strand cut, ATP-independent) activity"/>
    <property type="evidence" value="ECO:0007669"/>
    <property type="project" value="UniProtKB-UniRule"/>
</dbReference>
<dbReference type="InterPro" id="IPR013497">
    <property type="entry name" value="Topo_IA_cen"/>
</dbReference>
<dbReference type="InterPro" id="IPR013824">
    <property type="entry name" value="Topo_IA_cen_sub1"/>
</dbReference>
<evidence type="ECO:0000256" key="9">
    <source>
        <dbReference type="SAM" id="MobiDB-lite"/>
    </source>
</evidence>
<feature type="site" description="Interaction with DNA" evidence="8">
    <location>
        <position position="286"/>
    </location>
</feature>
<evidence type="ECO:0000259" key="11">
    <source>
        <dbReference type="PROSITE" id="PS52039"/>
    </source>
</evidence>
<dbReference type="InterPro" id="IPR003602">
    <property type="entry name" value="Topo_IA_DNA-bd_dom"/>
</dbReference>
<feature type="site" description="Interaction with DNA" evidence="8">
    <location>
        <position position="140"/>
    </location>
</feature>
<feature type="site" description="Interaction with DNA" evidence="8">
    <location>
        <position position="155"/>
    </location>
</feature>
<sequence length="813" mass="92020">MSRNLLIVESPAKAKTIEKYLGEGYTVRSSYGHVRDLKKGNDAIDVDKDFLPTYEVSSDKKDVIRELKKLTKEAETVWLATDDDREGEAISWHLQEALNLKNKDTKRIVFREITKTAIQSAIQKPRTIDIDLVNAQQARRILDRLVGFELSPVLWKKIQRGLSAGRVQSVAARLVVEREREIEAFKPKDYYRVVASFDLGGNKALEAELNTKFKSKEEAESFLNDCLKDDFKISDIKTRPGKKSPAPPFTTSTLQQEASRKLGYSVAATMSIAQRLYEAGHITYMRTDSLNLSQEAIQSATQEIADVYGNDYVQERHFKTSNKGAQEAHEAIRPTNFKNHKLKLEDNREARLYDLIWKRAVASQMSDAQLERTTAEITSPSRSEKFTAKGEVIKFEGFLKAYIESNDDDDLEEDENTKGMLPPLNVGQDLPINTINATQRYTRPAARYTEASLVKTLEEKGIGRPSTYAPTISTIQKREYVIKEARDGKERAYNQLTLQDGQVISKDLNETYGAEKGKLFPTNMGMVVNDFLVKHFPKVVDYSFTANVEEQFDEIAHGNMEWQNMLKDFYKPFHDNVVDTEENADRAEAHAERELGIDPTTGKRIITRLGRFGPIVQIGEQDDEEKKFASLRKGQYLESITLEEALELFKLPRTLGKYEDKVVVAAIGRFGPYIRHDGKFVSLGKEYAPETVELDTAIELILAKREADAKKLIKTFEEEENLQLLNGRWGAYISYNKANIKIPKELKEKAAELTYEEVKKIIEEAPAPKARGGKAAAKKETKTTAKKAPAKKTTAKKTTKKTVAKKTTAAKKK</sequence>
<proteinExistence type="inferred from homology"/>
<dbReference type="SMART" id="SM00493">
    <property type="entry name" value="TOPRIM"/>
    <property type="match status" value="1"/>
</dbReference>
<keyword evidence="5 8" id="KW-0799">Topoisomerase</keyword>
<dbReference type="OrthoDB" id="9804262at2"/>